<comment type="caution">
    <text evidence="4">The sequence shown here is derived from an EMBL/GenBank/DDBJ whole genome shotgun (WGS) entry which is preliminary data.</text>
</comment>
<evidence type="ECO:0000256" key="2">
    <source>
        <dbReference type="ARBA" id="ARBA00022741"/>
    </source>
</evidence>
<dbReference type="GO" id="GO:0015631">
    <property type="term" value="F:tubulin binding"/>
    <property type="evidence" value="ECO:0007669"/>
    <property type="project" value="TreeGrafter"/>
</dbReference>
<dbReference type="PROSITE" id="PS51221">
    <property type="entry name" value="TTL"/>
    <property type="match status" value="1"/>
</dbReference>
<dbReference type="InterPro" id="IPR004344">
    <property type="entry name" value="TTL/TTLL_fam"/>
</dbReference>
<keyword evidence="5" id="KW-1185">Reference proteome</keyword>
<proteinExistence type="predicted"/>
<dbReference type="OrthoDB" id="277439at2759"/>
<dbReference type="GO" id="GO:0070740">
    <property type="term" value="F:tubulin-glutamic acid ligase activity"/>
    <property type="evidence" value="ECO:0007669"/>
    <property type="project" value="TreeGrafter"/>
</dbReference>
<dbReference type="PANTHER" id="PTHR12241">
    <property type="entry name" value="TUBULIN POLYGLUTAMYLASE"/>
    <property type="match status" value="1"/>
</dbReference>
<dbReference type="EMBL" id="CADEBC010000519">
    <property type="protein sequence ID" value="CAB3243899.1"/>
    <property type="molecule type" value="Genomic_DNA"/>
</dbReference>
<evidence type="ECO:0000313" key="5">
    <source>
        <dbReference type="Proteomes" id="UP000494106"/>
    </source>
</evidence>
<evidence type="ECO:0000313" key="4">
    <source>
        <dbReference type="EMBL" id="CAB3243899.1"/>
    </source>
</evidence>
<gene>
    <name evidence="4" type="ORF">APLA_LOCUS9684</name>
</gene>
<evidence type="ECO:0000256" key="3">
    <source>
        <dbReference type="ARBA" id="ARBA00022840"/>
    </source>
</evidence>
<dbReference type="PANTHER" id="PTHR12241:SF118">
    <property type="entry name" value="TUBULIN POLYGLUTAMYLASE TTLL2-RELATED"/>
    <property type="match status" value="1"/>
</dbReference>
<dbReference type="GO" id="GO:0036064">
    <property type="term" value="C:ciliary basal body"/>
    <property type="evidence" value="ECO:0007669"/>
    <property type="project" value="TreeGrafter"/>
</dbReference>
<sequence length="104" mass="12311">MDPSFDDDEPFIFRLNDNGTGPSLLVKVCAERGWRLYQGYNTGLEERWNLWWRSSAFRSASYKTLGDWQFMNHIPKGGSMCRKDNLSRLLRCMKRVYGAIYDFR</sequence>
<dbReference type="GO" id="GO:0000226">
    <property type="term" value="P:microtubule cytoskeleton organization"/>
    <property type="evidence" value="ECO:0007669"/>
    <property type="project" value="TreeGrafter"/>
</dbReference>
<keyword evidence="1" id="KW-0436">Ligase</keyword>
<dbReference type="GO" id="GO:0005524">
    <property type="term" value="F:ATP binding"/>
    <property type="evidence" value="ECO:0007669"/>
    <property type="project" value="UniProtKB-KW"/>
</dbReference>
<reference evidence="4 5" key="1">
    <citation type="submission" date="2020-04" db="EMBL/GenBank/DDBJ databases">
        <authorList>
            <person name="Wallbank WR R."/>
            <person name="Pardo Diaz C."/>
            <person name="Kozak K."/>
            <person name="Martin S."/>
            <person name="Jiggins C."/>
            <person name="Moest M."/>
            <person name="Warren A I."/>
            <person name="Byers J.R.P. K."/>
            <person name="Montejo-Kovacevich G."/>
            <person name="Yen C E."/>
        </authorList>
    </citation>
    <scope>NUCLEOTIDE SEQUENCE [LARGE SCALE GENOMIC DNA]</scope>
</reference>
<dbReference type="AlphaFoldDB" id="A0A8S1AGC8"/>
<keyword evidence="3" id="KW-0067">ATP-binding</keyword>
<dbReference type="Proteomes" id="UP000494106">
    <property type="component" value="Unassembled WGS sequence"/>
</dbReference>
<accession>A0A8S1AGC8</accession>
<name>A0A8S1AGC8_ARCPL</name>
<organism evidence="4 5">
    <name type="scientific">Arctia plantaginis</name>
    <name type="common">Wood tiger moth</name>
    <name type="synonym">Phalaena plantaginis</name>
    <dbReference type="NCBI Taxonomy" id="874455"/>
    <lineage>
        <taxon>Eukaryota</taxon>
        <taxon>Metazoa</taxon>
        <taxon>Ecdysozoa</taxon>
        <taxon>Arthropoda</taxon>
        <taxon>Hexapoda</taxon>
        <taxon>Insecta</taxon>
        <taxon>Pterygota</taxon>
        <taxon>Neoptera</taxon>
        <taxon>Endopterygota</taxon>
        <taxon>Lepidoptera</taxon>
        <taxon>Glossata</taxon>
        <taxon>Ditrysia</taxon>
        <taxon>Noctuoidea</taxon>
        <taxon>Erebidae</taxon>
        <taxon>Arctiinae</taxon>
        <taxon>Arctia</taxon>
    </lineage>
</organism>
<keyword evidence="2" id="KW-0547">Nucleotide-binding</keyword>
<protein>
    <submittedName>
        <fullName evidence="4">Uncharacterized protein</fullName>
    </submittedName>
</protein>
<evidence type="ECO:0000256" key="1">
    <source>
        <dbReference type="ARBA" id="ARBA00022598"/>
    </source>
</evidence>